<accession>A0ABX2P9P4</accession>
<dbReference type="InterPro" id="IPR000182">
    <property type="entry name" value="GNAT_dom"/>
</dbReference>
<dbReference type="InterPro" id="IPR051531">
    <property type="entry name" value="N-acetyltransferase"/>
</dbReference>
<name>A0ABX2P9P4_9PROT</name>
<proteinExistence type="predicted"/>
<dbReference type="Pfam" id="PF13302">
    <property type="entry name" value="Acetyltransf_3"/>
    <property type="match status" value="1"/>
</dbReference>
<comment type="caution">
    <text evidence="2">The sequence shown here is derived from an EMBL/GenBank/DDBJ whole genome shotgun (WGS) entry which is preliminary data.</text>
</comment>
<dbReference type="PANTHER" id="PTHR43792:SF1">
    <property type="entry name" value="N-ACETYLTRANSFERASE DOMAIN-CONTAINING PROTEIN"/>
    <property type="match status" value="1"/>
</dbReference>
<dbReference type="RefSeq" id="WP_267312114.1">
    <property type="nucleotide sequence ID" value="NZ_JABXXU010000010.1"/>
</dbReference>
<sequence>MNLNNLKPPYETKRLMLRPFVAGDEAQFAAYHCRPDVYRYLYAAAPAGSTLEQKFARAQVVRFNNDADVYRLAVVQKADHALIGEVLLKLESKQARQGEVGYIFNPDFGGQGYATEAVKALVRVGFEEVGFHRIFAHLDSENLRSVGVVERLGFRCEAHLIENDCFDGRWGSEFIYAMLKSEWAAGVGQEPITSRHDSVALWKRTASNDPFIHPSTKTE</sequence>
<dbReference type="SUPFAM" id="SSF55729">
    <property type="entry name" value="Acyl-CoA N-acyltransferases (Nat)"/>
    <property type="match status" value="1"/>
</dbReference>
<dbReference type="InterPro" id="IPR016181">
    <property type="entry name" value="Acyl_CoA_acyltransferase"/>
</dbReference>
<evidence type="ECO:0000313" key="2">
    <source>
        <dbReference type="EMBL" id="NVN48169.1"/>
    </source>
</evidence>
<gene>
    <name evidence="2" type="ORF">HW542_15320</name>
</gene>
<dbReference type="PANTHER" id="PTHR43792">
    <property type="entry name" value="GNAT FAMILY, PUTATIVE (AFU_ORTHOLOGUE AFUA_3G00765)-RELATED-RELATED"/>
    <property type="match status" value="1"/>
</dbReference>
<organism evidence="2 3">
    <name type="scientific">Asaia spathodeae</name>
    <dbReference type="NCBI Taxonomy" id="657016"/>
    <lineage>
        <taxon>Bacteria</taxon>
        <taxon>Pseudomonadati</taxon>
        <taxon>Pseudomonadota</taxon>
        <taxon>Alphaproteobacteria</taxon>
        <taxon>Acetobacterales</taxon>
        <taxon>Acetobacteraceae</taxon>
        <taxon>Asaia</taxon>
    </lineage>
</organism>
<protein>
    <submittedName>
        <fullName evidence="2">GNAT family N-acetyltransferase</fullName>
    </submittedName>
</protein>
<dbReference type="Gene3D" id="3.40.630.30">
    <property type="match status" value="1"/>
</dbReference>
<feature type="domain" description="N-acetyltransferase" evidence="1">
    <location>
        <begin position="15"/>
        <end position="181"/>
    </location>
</feature>
<dbReference type="PROSITE" id="PS51186">
    <property type="entry name" value="GNAT"/>
    <property type="match status" value="1"/>
</dbReference>
<reference evidence="2 3" key="1">
    <citation type="submission" date="2020-06" db="EMBL/GenBank/DDBJ databases">
        <title>Synonyms of Asaia species.</title>
        <authorList>
            <person name="Sombolestani A."/>
        </authorList>
    </citation>
    <scope>NUCLEOTIDE SEQUENCE [LARGE SCALE GENOMIC DNA]</scope>
    <source>
        <strain evidence="2 3">LMG 27047</strain>
    </source>
</reference>
<dbReference type="EMBL" id="JABXXV010000010">
    <property type="protein sequence ID" value="NVN48169.1"/>
    <property type="molecule type" value="Genomic_DNA"/>
</dbReference>
<dbReference type="Proteomes" id="UP001516351">
    <property type="component" value="Unassembled WGS sequence"/>
</dbReference>
<evidence type="ECO:0000313" key="3">
    <source>
        <dbReference type="Proteomes" id="UP001516351"/>
    </source>
</evidence>
<keyword evidence="3" id="KW-1185">Reference proteome</keyword>
<evidence type="ECO:0000259" key="1">
    <source>
        <dbReference type="PROSITE" id="PS51186"/>
    </source>
</evidence>